<keyword evidence="3 6" id="KW-1133">Transmembrane helix</keyword>
<dbReference type="GO" id="GO:0016020">
    <property type="term" value="C:membrane"/>
    <property type="evidence" value="ECO:0007669"/>
    <property type="project" value="UniProtKB-SubCell"/>
</dbReference>
<evidence type="ECO:0000256" key="4">
    <source>
        <dbReference type="ARBA" id="ARBA00023136"/>
    </source>
</evidence>
<dbReference type="OrthoDB" id="3903189at2759"/>
<dbReference type="EMBL" id="QKXC01000058">
    <property type="protein sequence ID" value="RBR24281.1"/>
    <property type="molecule type" value="Genomic_DNA"/>
</dbReference>
<dbReference type="InterPro" id="IPR052337">
    <property type="entry name" value="SAT4-like"/>
</dbReference>
<feature type="transmembrane region" description="Helical" evidence="6">
    <location>
        <begin position="212"/>
        <end position="234"/>
    </location>
</feature>
<accession>A0A366S4M1</accession>
<evidence type="ECO:0000313" key="9">
    <source>
        <dbReference type="Proteomes" id="UP000253153"/>
    </source>
</evidence>
<evidence type="ECO:0000259" key="7">
    <source>
        <dbReference type="Pfam" id="PF20684"/>
    </source>
</evidence>
<feature type="transmembrane region" description="Helical" evidence="6">
    <location>
        <begin position="44"/>
        <end position="70"/>
    </location>
</feature>
<dbReference type="PANTHER" id="PTHR33048">
    <property type="entry name" value="PTH11-LIKE INTEGRAL MEMBRANE PROTEIN (AFU_ORTHOLOGUE AFUA_5G11245)"/>
    <property type="match status" value="1"/>
</dbReference>
<protein>
    <recommendedName>
        <fullName evidence="7">Rhodopsin domain-containing protein</fullName>
    </recommendedName>
</protein>
<evidence type="ECO:0000256" key="3">
    <source>
        <dbReference type="ARBA" id="ARBA00022989"/>
    </source>
</evidence>
<comment type="similarity">
    <text evidence="5">Belongs to the SAT4 family.</text>
</comment>
<reference evidence="8 9" key="1">
    <citation type="submission" date="2018-06" db="EMBL/GenBank/DDBJ databases">
        <title>Fusarium incarnatum-equiseti species complex species 28.</title>
        <authorList>
            <person name="Gardiner D.M."/>
        </authorList>
    </citation>
    <scope>NUCLEOTIDE SEQUENCE [LARGE SCALE GENOMIC DNA]</scope>
    <source>
        <strain evidence="8 9">FIESC_28</strain>
    </source>
</reference>
<dbReference type="RefSeq" id="XP_031018872.1">
    <property type="nucleotide sequence ID" value="XM_031156920.1"/>
</dbReference>
<comment type="subcellular location">
    <subcellularLocation>
        <location evidence="1">Membrane</location>
        <topology evidence="1">Multi-pass membrane protein</topology>
    </subcellularLocation>
</comment>
<proteinExistence type="inferred from homology"/>
<feature type="transmembrane region" description="Helical" evidence="6">
    <location>
        <begin position="12"/>
        <end position="32"/>
    </location>
</feature>
<dbReference type="PANTHER" id="PTHR33048:SF2">
    <property type="entry name" value="SRPK"/>
    <property type="match status" value="1"/>
</dbReference>
<dbReference type="GeneID" id="41992216"/>
<dbReference type="Pfam" id="PF20684">
    <property type="entry name" value="Fung_rhodopsin"/>
    <property type="match status" value="1"/>
</dbReference>
<dbReference type="Proteomes" id="UP000253153">
    <property type="component" value="Unassembled WGS sequence"/>
</dbReference>
<dbReference type="AlphaFoldDB" id="A0A366S4M1"/>
<sequence>MATVARQLAEIWFLYGIGILMIAARVFCRTELVGWRCYQPDDYLVIIVAFLWTSTAISGHIFIASAQGLHTSDLNHDERKNMPEEDYGKWAFGTQMFMLSLILYVVVLWSLKFNMLWLYKRVVRGLWTERFIKPLMVQVVVSLIIIILTLALTCRPFHHLWQVWPDPGAHCTPQNLTFFILILSFNLSTDISIILVPIPVVMGIRAKPWKKFGLCILFSLGFFCMTAAILRFVLIFKLDRRGESVLWSLREDCIGIFVGQAPMITPLFKRRFWVTTGYLSPKAEARRKSRQPQDANRRDSYPLYWLSRRPNYAAPGPYSITAIESISESQEDIVMMNSGLPTRPEPLYDSSNGIIVERRVDIEAADGTHTIVTQRSEVVIGQKQFV</sequence>
<keyword evidence="2 6" id="KW-0812">Transmembrane</keyword>
<feature type="transmembrane region" description="Helical" evidence="6">
    <location>
        <begin position="131"/>
        <end position="158"/>
    </location>
</feature>
<keyword evidence="4 6" id="KW-0472">Membrane</keyword>
<evidence type="ECO:0000256" key="2">
    <source>
        <dbReference type="ARBA" id="ARBA00022692"/>
    </source>
</evidence>
<comment type="caution">
    <text evidence="8">The sequence shown here is derived from an EMBL/GenBank/DDBJ whole genome shotgun (WGS) entry which is preliminary data.</text>
</comment>
<evidence type="ECO:0000256" key="6">
    <source>
        <dbReference type="SAM" id="Phobius"/>
    </source>
</evidence>
<feature type="transmembrane region" description="Helical" evidence="6">
    <location>
        <begin position="178"/>
        <end position="200"/>
    </location>
</feature>
<name>A0A366S4M1_9HYPO</name>
<organism evidence="8 9">
    <name type="scientific">Fusarium coffeatum</name>
    <dbReference type="NCBI Taxonomy" id="231269"/>
    <lineage>
        <taxon>Eukaryota</taxon>
        <taxon>Fungi</taxon>
        <taxon>Dikarya</taxon>
        <taxon>Ascomycota</taxon>
        <taxon>Pezizomycotina</taxon>
        <taxon>Sordariomycetes</taxon>
        <taxon>Hypocreomycetidae</taxon>
        <taxon>Hypocreales</taxon>
        <taxon>Nectriaceae</taxon>
        <taxon>Fusarium</taxon>
        <taxon>Fusarium incarnatum-equiseti species complex</taxon>
    </lineage>
</organism>
<keyword evidence="9" id="KW-1185">Reference proteome</keyword>
<dbReference type="InterPro" id="IPR049326">
    <property type="entry name" value="Rhodopsin_dom_fungi"/>
</dbReference>
<gene>
    <name evidence="8" type="ORF">FIESC28_02771</name>
</gene>
<evidence type="ECO:0000313" key="8">
    <source>
        <dbReference type="EMBL" id="RBR24281.1"/>
    </source>
</evidence>
<evidence type="ECO:0000256" key="1">
    <source>
        <dbReference type="ARBA" id="ARBA00004141"/>
    </source>
</evidence>
<feature type="transmembrane region" description="Helical" evidence="6">
    <location>
        <begin position="90"/>
        <end position="111"/>
    </location>
</feature>
<feature type="domain" description="Rhodopsin" evidence="7">
    <location>
        <begin position="25"/>
        <end position="270"/>
    </location>
</feature>
<evidence type="ECO:0000256" key="5">
    <source>
        <dbReference type="ARBA" id="ARBA00038359"/>
    </source>
</evidence>